<evidence type="ECO:0000256" key="2">
    <source>
        <dbReference type="ARBA" id="ARBA00009784"/>
    </source>
</evidence>
<evidence type="ECO:0000256" key="3">
    <source>
        <dbReference type="ARBA" id="ARBA00022475"/>
    </source>
</evidence>
<dbReference type="EMBL" id="HE796683">
    <property type="protein sequence ID" value="CCH01694.1"/>
    <property type="molecule type" value="Genomic_DNA"/>
</dbReference>
<feature type="transmembrane region" description="Helical" evidence="7">
    <location>
        <begin position="132"/>
        <end position="150"/>
    </location>
</feature>
<reference evidence="8 9" key="1">
    <citation type="journal article" date="2012" name="J. Bacteriol.">
        <title>Genome Sequence of Fibrella aestuarina BUZ 2T, a Filamentous Marine Bacterium.</title>
        <authorList>
            <person name="Filippini M."/>
            <person name="Qi W."/>
            <person name="Blom J."/>
            <person name="Goesmann A."/>
            <person name="Smits T.H."/>
            <person name="Bagheri H.C."/>
        </authorList>
    </citation>
    <scope>NUCLEOTIDE SEQUENCE [LARGE SCALE GENOMIC DNA]</scope>
    <source>
        <strain evidence="9">BUZ 2T</strain>
    </source>
</reference>
<keyword evidence="5 7" id="KW-1133">Transmembrane helix</keyword>
<dbReference type="NCBIfam" id="TIGR00427">
    <property type="entry name" value="NAAT family transporter"/>
    <property type="match status" value="1"/>
</dbReference>
<sequence>MPLNFKEIISVTLILFSVIDVLGSLPVIIDLRQKVGTIESEKATLASGVLMLTFLFVGERILKLFGVDVQSFAVAGAIIIFLIGLEMILGRTIFKSEIEADSAAHIVPIAFPLIAGAGTLTTLISLRAEYQIGNIVVGVILNLILIYIVLKSAAWLEDRIGPGGLNVLRKVFGIILLAISIKLLKSNLLPANF</sequence>
<comment type="similarity">
    <text evidence="2 7">Belongs to the UPF0056 (MarC) family.</text>
</comment>
<dbReference type="Pfam" id="PF01914">
    <property type="entry name" value="MarC"/>
    <property type="match status" value="1"/>
</dbReference>
<protein>
    <recommendedName>
        <fullName evidence="7">UPF0056 membrane protein</fullName>
    </recommendedName>
</protein>
<evidence type="ECO:0000256" key="1">
    <source>
        <dbReference type="ARBA" id="ARBA00004651"/>
    </source>
</evidence>
<dbReference type="Proteomes" id="UP000011058">
    <property type="component" value="Chromosome"/>
</dbReference>
<dbReference type="InterPro" id="IPR002771">
    <property type="entry name" value="Multi_antbiot-R_MarC"/>
</dbReference>
<proteinExistence type="inferred from homology"/>
<keyword evidence="3" id="KW-1003">Cell membrane</keyword>
<evidence type="ECO:0000313" key="9">
    <source>
        <dbReference type="Proteomes" id="UP000011058"/>
    </source>
</evidence>
<name>I0KC41_9BACT</name>
<dbReference type="GO" id="GO:0005886">
    <property type="term" value="C:plasma membrane"/>
    <property type="evidence" value="ECO:0007669"/>
    <property type="project" value="UniProtKB-SubCell"/>
</dbReference>
<dbReference type="PANTHER" id="PTHR33508:SF1">
    <property type="entry name" value="UPF0056 MEMBRANE PROTEIN YHCE"/>
    <property type="match status" value="1"/>
</dbReference>
<evidence type="ECO:0000256" key="5">
    <source>
        <dbReference type="ARBA" id="ARBA00022989"/>
    </source>
</evidence>
<dbReference type="eggNOG" id="COG2095">
    <property type="taxonomic scope" value="Bacteria"/>
</dbReference>
<comment type="subcellular location">
    <subcellularLocation>
        <location evidence="1 7">Cell membrane</location>
        <topology evidence="1 7">Multi-pass membrane protein</topology>
    </subcellularLocation>
</comment>
<evidence type="ECO:0000256" key="6">
    <source>
        <dbReference type="ARBA" id="ARBA00023136"/>
    </source>
</evidence>
<keyword evidence="4 7" id="KW-0812">Transmembrane</keyword>
<feature type="transmembrane region" description="Helical" evidence="7">
    <location>
        <begin position="74"/>
        <end position="94"/>
    </location>
</feature>
<feature type="transmembrane region" description="Helical" evidence="7">
    <location>
        <begin position="171"/>
        <end position="189"/>
    </location>
</feature>
<feature type="transmembrane region" description="Helical" evidence="7">
    <location>
        <begin position="106"/>
        <end position="126"/>
    </location>
</feature>
<dbReference type="AlphaFoldDB" id="I0KC41"/>
<dbReference type="HOGENOM" id="CLU_079909_1_0_10"/>
<dbReference type="PANTHER" id="PTHR33508">
    <property type="entry name" value="UPF0056 MEMBRANE PROTEIN YHCE"/>
    <property type="match status" value="1"/>
</dbReference>
<keyword evidence="9" id="KW-1185">Reference proteome</keyword>
<feature type="transmembrane region" description="Helical" evidence="7">
    <location>
        <begin position="43"/>
        <end position="62"/>
    </location>
</feature>
<dbReference type="STRING" id="1166018.FAES_3687"/>
<dbReference type="KEGG" id="fae:FAES_3687"/>
<gene>
    <name evidence="8" type="ORF">FAES_3687</name>
</gene>
<keyword evidence="6 7" id="KW-0472">Membrane</keyword>
<evidence type="ECO:0000256" key="7">
    <source>
        <dbReference type="RuleBase" id="RU362048"/>
    </source>
</evidence>
<feature type="transmembrane region" description="Helical" evidence="7">
    <location>
        <begin position="12"/>
        <end position="31"/>
    </location>
</feature>
<dbReference type="PATRIC" id="fig|1166018.3.peg.5470"/>
<evidence type="ECO:0000313" key="8">
    <source>
        <dbReference type="EMBL" id="CCH01694.1"/>
    </source>
</evidence>
<dbReference type="RefSeq" id="WP_015332793.1">
    <property type="nucleotide sequence ID" value="NC_020054.1"/>
</dbReference>
<accession>I0KC41</accession>
<evidence type="ECO:0000256" key="4">
    <source>
        <dbReference type="ARBA" id="ARBA00022692"/>
    </source>
</evidence>
<dbReference type="OrthoDB" id="978595at2"/>
<organism evidence="8 9">
    <name type="scientific">Fibrella aestuarina BUZ 2</name>
    <dbReference type="NCBI Taxonomy" id="1166018"/>
    <lineage>
        <taxon>Bacteria</taxon>
        <taxon>Pseudomonadati</taxon>
        <taxon>Bacteroidota</taxon>
        <taxon>Cytophagia</taxon>
        <taxon>Cytophagales</taxon>
        <taxon>Spirosomataceae</taxon>
        <taxon>Fibrella</taxon>
    </lineage>
</organism>